<dbReference type="AlphaFoldDB" id="A0A1F5JRD7"/>
<evidence type="ECO:0000313" key="2">
    <source>
        <dbReference type="Proteomes" id="UP000176902"/>
    </source>
</evidence>
<dbReference type="Proteomes" id="UP000176902">
    <property type="component" value="Unassembled WGS sequence"/>
</dbReference>
<evidence type="ECO:0000313" key="1">
    <source>
        <dbReference type="EMBL" id="OGE31169.1"/>
    </source>
</evidence>
<comment type="caution">
    <text evidence="1">The sequence shown here is derived from an EMBL/GenBank/DDBJ whole genome shotgun (WGS) entry which is preliminary data.</text>
</comment>
<sequence length="171" mass="19257">MKIYLDTNILSNMVGGINRLKEDTGIAFQKLAASEHEFITSPLMKQEMEKATSQQVKGAILFIYKIFGGTKNLNPETYHATGWGDALWGAVPFGGGETENTVLSLLRQAFEVDDAKHIFQALSSHSDYFLTLDESTILKRYRRNYMNMKTFCQNGNLKIVNPEELVKDLGL</sequence>
<dbReference type="EMBL" id="MFCV01000043">
    <property type="protein sequence ID" value="OGE31169.1"/>
    <property type="molecule type" value="Genomic_DNA"/>
</dbReference>
<proteinExistence type="predicted"/>
<reference evidence="1 2" key="1">
    <citation type="journal article" date="2016" name="Nat. Commun.">
        <title>Thousands of microbial genomes shed light on interconnected biogeochemical processes in an aquifer system.</title>
        <authorList>
            <person name="Anantharaman K."/>
            <person name="Brown C.T."/>
            <person name="Hug L.A."/>
            <person name="Sharon I."/>
            <person name="Castelle C.J."/>
            <person name="Probst A.J."/>
            <person name="Thomas B.C."/>
            <person name="Singh A."/>
            <person name="Wilkins M.J."/>
            <person name="Karaoz U."/>
            <person name="Brodie E.L."/>
            <person name="Williams K.H."/>
            <person name="Hubbard S.S."/>
            <person name="Banfield J.F."/>
        </authorList>
    </citation>
    <scope>NUCLEOTIDE SEQUENCE [LARGE SCALE GENOMIC DNA]</scope>
</reference>
<organism evidence="1 2">
    <name type="scientific">Candidatus Daviesbacteria bacterium RIFCSPHIGHO2_02_FULL_36_13</name>
    <dbReference type="NCBI Taxonomy" id="1797768"/>
    <lineage>
        <taxon>Bacteria</taxon>
        <taxon>Candidatus Daviesiibacteriota</taxon>
    </lineage>
</organism>
<evidence type="ECO:0008006" key="3">
    <source>
        <dbReference type="Google" id="ProtNLM"/>
    </source>
</evidence>
<gene>
    <name evidence="1" type="ORF">A3C59_04145</name>
</gene>
<accession>A0A1F5JRD7</accession>
<name>A0A1F5JRD7_9BACT</name>
<protein>
    <recommendedName>
        <fullName evidence="3">PIN domain-containing protein</fullName>
    </recommendedName>
</protein>